<dbReference type="HOGENOM" id="CLU_003921_7_2_1"/>
<dbReference type="KEGG" id="gtr:GLOTRDRAFT_40790"/>
<name>S7Q949_GLOTA</name>
<dbReference type="AlphaFoldDB" id="S7Q949"/>
<dbReference type="OrthoDB" id="3252634at2759"/>
<dbReference type="InterPro" id="IPR021109">
    <property type="entry name" value="Peptidase_aspartic_dom_sf"/>
</dbReference>
<organism evidence="2 3">
    <name type="scientific">Gloeophyllum trabeum (strain ATCC 11539 / FP-39264 / Madison 617)</name>
    <name type="common">Brown rot fungus</name>
    <dbReference type="NCBI Taxonomy" id="670483"/>
    <lineage>
        <taxon>Eukaryota</taxon>
        <taxon>Fungi</taxon>
        <taxon>Dikarya</taxon>
        <taxon>Basidiomycota</taxon>
        <taxon>Agaricomycotina</taxon>
        <taxon>Agaricomycetes</taxon>
        <taxon>Gloeophyllales</taxon>
        <taxon>Gloeophyllaceae</taxon>
        <taxon>Gloeophyllum</taxon>
    </lineage>
</organism>
<dbReference type="OMA" id="HESGPHI"/>
<feature type="compositionally biased region" description="Polar residues" evidence="1">
    <location>
        <begin position="301"/>
        <end position="312"/>
    </location>
</feature>
<dbReference type="RefSeq" id="XP_007865509.1">
    <property type="nucleotide sequence ID" value="XM_007867318.1"/>
</dbReference>
<gene>
    <name evidence="2" type="ORF">GLOTRDRAFT_40790</name>
</gene>
<dbReference type="EMBL" id="KB469301">
    <property type="protein sequence ID" value="EPQ55968.1"/>
    <property type="molecule type" value="Genomic_DNA"/>
</dbReference>
<dbReference type="Proteomes" id="UP000030669">
    <property type="component" value="Unassembled WGS sequence"/>
</dbReference>
<dbReference type="CDD" id="cd00303">
    <property type="entry name" value="retropepsin_like"/>
    <property type="match status" value="1"/>
</dbReference>
<dbReference type="Pfam" id="PF13650">
    <property type="entry name" value="Asp_protease_2"/>
    <property type="match status" value="1"/>
</dbReference>
<evidence type="ECO:0000313" key="2">
    <source>
        <dbReference type="EMBL" id="EPQ55968.1"/>
    </source>
</evidence>
<dbReference type="Gene3D" id="2.40.70.10">
    <property type="entry name" value="Acid Proteases"/>
    <property type="match status" value="1"/>
</dbReference>
<evidence type="ECO:0000256" key="1">
    <source>
        <dbReference type="SAM" id="MobiDB-lite"/>
    </source>
</evidence>
<sequence>MDRIVGERQRVGIHNLADLAAFYRDFLLVTRYLRKNDIISVREQGRAFQRGFQPDLWAKIFGRLQIKDVDHQPDTPYSVDEVYKAAEFILHGTSAIGTSERRPESSSSTLSAPAVKTEDLASLVEVITKSISQALVAAVQQNAGLAPATSTRPAATNYNCLYCGEGDHSIRRCPKVEEDIRAGRCKRNAEGQVVLPSGAMVSRALPGATMRDRILEWHRQNPGQTSVHLLDTMLWEEVRAPVASHTTDMFHLDQQERIDALERELFALRGKGKQVFDGVYIPPANRPTNPSKESSAGPPGSTHSKAKSQSVREQPVTEAARPSVNRETPPHLPEGPIHPFAGARDVNRRRQAVQRNAEQDPAQAAEASKAKEPAYRTQAPVYNPRISDLVFERALKTPNISLTSEELLSIAPEVRAKYRDIVTPKKVPAPPAVRLQATIQEVEDEQDGPELPNVEQLIHNGRSIRPGVLVLPDPYEVYLRSLGPGETPKQLIVAKESHALRSIMGLIDNQEKVEAILDPGSQIVAMSEAVCHTLGLQYDPTIQLQMQSANKTIDMSLGLAHNIPFQVGDITVYLQIHVIRDPAYDILLGRPFDVLTESCIKNFKNEDQTITINDPISGIVSTIPTFPRGRPQFRGPASRAG</sequence>
<evidence type="ECO:0008006" key="4">
    <source>
        <dbReference type="Google" id="ProtNLM"/>
    </source>
</evidence>
<reference evidence="2 3" key="1">
    <citation type="journal article" date="2012" name="Science">
        <title>The Paleozoic origin of enzymatic lignin decomposition reconstructed from 31 fungal genomes.</title>
        <authorList>
            <person name="Floudas D."/>
            <person name="Binder M."/>
            <person name="Riley R."/>
            <person name="Barry K."/>
            <person name="Blanchette R.A."/>
            <person name="Henrissat B."/>
            <person name="Martinez A.T."/>
            <person name="Otillar R."/>
            <person name="Spatafora J.W."/>
            <person name="Yadav J.S."/>
            <person name="Aerts A."/>
            <person name="Benoit I."/>
            <person name="Boyd A."/>
            <person name="Carlson A."/>
            <person name="Copeland A."/>
            <person name="Coutinho P.M."/>
            <person name="de Vries R.P."/>
            <person name="Ferreira P."/>
            <person name="Findley K."/>
            <person name="Foster B."/>
            <person name="Gaskell J."/>
            <person name="Glotzer D."/>
            <person name="Gorecki P."/>
            <person name="Heitman J."/>
            <person name="Hesse C."/>
            <person name="Hori C."/>
            <person name="Igarashi K."/>
            <person name="Jurgens J.A."/>
            <person name="Kallen N."/>
            <person name="Kersten P."/>
            <person name="Kohler A."/>
            <person name="Kuees U."/>
            <person name="Kumar T.K.A."/>
            <person name="Kuo A."/>
            <person name="LaButti K."/>
            <person name="Larrondo L.F."/>
            <person name="Lindquist E."/>
            <person name="Ling A."/>
            <person name="Lombard V."/>
            <person name="Lucas S."/>
            <person name="Lundell T."/>
            <person name="Martin R."/>
            <person name="McLaughlin D.J."/>
            <person name="Morgenstern I."/>
            <person name="Morin E."/>
            <person name="Murat C."/>
            <person name="Nagy L.G."/>
            <person name="Nolan M."/>
            <person name="Ohm R.A."/>
            <person name="Patyshakuliyeva A."/>
            <person name="Rokas A."/>
            <person name="Ruiz-Duenas F.J."/>
            <person name="Sabat G."/>
            <person name="Salamov A."/>
            <person name="Samejima M."/>
            <person name="Schmutz J."/>
            <person name="Slot J.C."/>
            <person name="St John F."/>
            <person name="Stenlid J."/>
            <person name="Sun H."/>
            <person name="Sun S."/>
            <person name="Syed K."/>
            <person name="Tsang A."/>
            <person name="Wiebenga A."/>
            <person name="Young D."/>
            <person name="Pisabarro A."/>
            <person name="Eastwood D.C."/>
            <person name="Martin F."/>
            <person name="Cullen D."/>
            <person name="Grigoriev I.V."/>
            <person name="Hibbett D.S."/>
        </authorList>
    </citation>
    <scope>NUCLEOTIDE SEQUENCE [LARGE SCALE GENOMIC DNA]</scope>
    <source>
        <strain evidence="2 3">ATCC 11539</strain>
    </source>
</reference>
<protein>
    <recommendedName>
        <fullName evidence="4">CCHC-type domain-containing protein</fullName>
    </recommendedName>
</protein>
<dbReference type="GeneID" id="19306006"/>
<accession>S7Q949</accession>
<evidence type="ECO:0000313" key="3">
    <source>
        <dbReference type="Proteomes" id="UP000030669"/>
    </source>
</evidence>
<dbReference type="SUPFAM" id="SSF50630">
    <property type="entry name" value="Acid proteases"/>
    <property type="match status" value="1"/>
</dbReference>
<dbReference type="eggNOG" id="ENOG502SRIE">
    <property type="taxonomic scope" value="Eukaryota"/>
</dbReference>
<proteinExistence type="predicted"/>
<feature type="region of interest" description="Disordered" evidence="1">
    <location>
        <begin position="277"/>
        <end position="376"/>
    </location>
</feature>
<keyword evidence="3" id="KW-1185">Reference proteome</keyword>